<accession>T1AEE7</accession>
<dbReference type="SUPFAM" id="SSF56935">
    <property type="entry name" value="Porins"/>
    <property type="match status" value="1"/>
</dbReference>
<comment type="caution">
    <text evidence="1">The sequence shown here is derived from an EMBL/GenBank/DDBJ whole genome shotgun (WGS) entry which is preliminary data.</text>
</comment>
<protein>
    <submittedName>
        <fullName evidence="1">Porin</fullName>
    </submittedName>
</protein>
<name>T1AEE7_9ZZZZ</name>
<evidence type="ECO:0000313" key="1">
    <source>
        <dbReference type="EMBL" id="EQD40275.1"/>
    </source>
</evidence>
<dbReference type="AlphaFoldDB" id="T1AEE7"/>
<sequence>MNTQWGLSARGEYVDDNDGLITGLTGNQLKELTLTASYKPDAPMTLMAEVRQDKSDQPIFNKNGSPASNQTSLELQAVYSF</sequence>
<dbReference type="Pfam" id="PF07642">
    <property type="entry name" value="BBP2"/>
    <property type="match status" value="1"/>
</dbReference>
<proteinExistence type="predicted"/>
<dbReference type="EMBL" id="AUZY01009964">
    <property type="protein sequence ID" value="EQD40275.1"/>
    <property type="molecule type" value="Genomic_DNA"/>
</dbReference>
<reference evidence="1" key="1">
    <citation type="submission" date="2013-08" db="EMBL/GenBank/DDBJ databases">
        <authorList>
            <person name="Mendez C."/>
            <person name="Richter M."/>
            <person name="Ferrer M."/>
            <person name="Sanchez J."/>
        </authorList>
    </citation>
    <scope>NUCLEOTIDE SEQUENCE</scope>
</reference>
<gene>
    <name evidence="1" type="ORF">B1B_14984</name>
</gene>
<dbReference type="InterPro" id="IPR011486">
    <property type="entry name" value="BBP2"/>
</dbReference>
<reference evidence="1" key="2">
    <citation type="journal article" date="2014" name="ISME J.">
        <title>Microbial stratification in low pH oxic and suboxic macroscopic growths along an acid mine drainage.</title>
        <authorList>
            <person name="Mendez-Garcia C."/>
            <person name="Mesa V."/>
            <person name="Sprenger R.R."/>
            <person name="Richter M."/>
            <person name="Diez M.S."/>
            <person name="Solano J."/>
            <person name="Bargiela R."/>
            <person name="Golyshina O.V."/>
            <person name="Manteca A."/>
            <person name="Ramos J.L."/>
            <person name="Gallego J.R."/>
            <person name="Llorente I."/>
            <person name="Martins Dos Santos V.A."/>
            <person name="Jensen O.N."/>
            <person name="Pelaez A.I."/>
            <person name="Sanchez J."/>
            <person name="Ferrer M."/>
        </authorList>
    </citation>
    <scope>NUCLEOTIDE SEQUENCE</scope>
</reference>
<organism evidence="1">
    <name type="scientific">mine drainage metagenome</name>
    <dbReference type="NCBI Taxonomy" id="410659"/>
    <lineage>
        <taxon>unclassified sequences</taxon>
        <taxon>metagenomes</taxon>
        <taxon>ecological metagenomes</taxon>
    </lineage>
</organism>